<keyword evidence="3" id="KW-0238">DNA-binding</keyword>
<feature type="region of interest" description="Disordered" evidence="5">
    <location>
        <begin position="1"/>
        <end position="28"/>
    </location>
</feature>
<dbReference type="SUPFAM" id="SSF48498">
    <property type="entry name" value="Tetracyclin repressor-like, C-terminal domain"/>
    <property type="match status" value="1"/>
</dbReference>
<evidence type="ECO:0000256" key="2">
    <source>
        <dbReference type="ARBA" id="ARBA00023015"/>
    </source>
</evidence>
<evidence type="ECO:0000256" key="4">
    <source>
        <dbReference type="ARBA" id="ARBA00023163"/>
    </source>
</evidence>
<dbReference type="Gene3D" id="1.10.357.10">
    <property type="entry name" value="Tetracycline Repressor, domain 2"/>
    <property type="match status" value="1"/>
</dbReference>
<dbReference type="InterPro" id="IPR009057">
    <property type="entry name" value="Homeodomain-like_sf"/>
</dbReference>
<dbReference type="PANTHER" id="PTHR30055">
    <property type="entry name" value="HTH-TYPE TRANSCRIPTIONAL REGULATOR RUTR"/>
    <property type="match status" value="1"/>
</dbReference>
<evidence type="ECO:0000313" key="7">
    <source>
        <dbReference type="Proteomes" id="UP000078460"/>
    </source>
</evidence>
<evidence type="ECO:0000256" key="1">
    <source>
        <dbReference type="ARBA" id="ARBA00022491"/>
    </source>
</evidence>
<keyword evidence="1" id="KW-0678">Repressor</keyword>
<dbReference type="InterPro" id="IPR050109">
    <property type="entry name" value="HTH-type_TetR-like_transc_reg"/>
</dbReference>
<organism evidence="6 7">
    <name type="scientific">Sphingomonas melonis TY</name>
    <dbReference type="NCBI Taxonomy" id="621456"/>
    <lineage>
        <taxon>Bacteria</taxon>
        <taxon>Pseudomonadati</taxon>
        <taxon>Pseudomonadota</taxon>
        <taxon>Alphaproteobacteria</taxon>
        <taxon>Sphingomonadales</taxon>
        <taxon>Sphingomonadaceae</taxon>
        <taxon>Sphingomonas</taxon>
    </lineage>
</organism>
<dbReference type="PROSITE" id="PS50977">
    <property type="entry name" value="HTH_TETR_2"/>
    <property type="match status" value="1"/>
</dbReference>
<dbReference type="SUPFAM" id="SSF46689">
    <property type="entry name" value="Homeodomain-like"/>
    <property type="match status" value="1"/>
</dbReference>
<evidence type="ECO:0000256" key="5">
    <source>
        <dbReference type="SAM" id="MobiDB-lite"/>
    </source>
</evidence>
<feature type="compositionally biased region" description="Basic and acidic residues" evidence="5">
    <location>
        <begin position="1"/>
        <end position="10"/>
    </location>
</feature>
<dbReference type="RefSeq" id="WP_062126646.1">
    <property type="nucleotide sequence ID" value="NZ_CP017578.1"/>
</dbReference>
<keyword evidence="7" id="KW-1185">Reference proteome</keyword>
<dbReference type="Proteomes" id="UP000078460">
    <property type="component" value="Unassembled WGS sequence"/>
</dbReference>
<protein>
    <submittedName>
        <fullName evidence="6">TetR family transcriptional regulator</fullName>
    </submittedName>
</protein>
<dbReference type="PRINTS" id="PR00455">
    <property type="entry name" value="HTHTETR"/>
</dbReference>
<dbReference type="InterPro" id="IPR036271">
    <property type="entry name" value="Tet_transcr_reg_TetR-rel_C_sf"/>
</dbReference>
<dbReference type="Gene3D" id="1.10.10.60">
    <property type="entry name" value="Homeodomain-like"/>
    <property type="match status" value="1"/>
</dbReference>
<evidence type="ECO:0000313" key="6">
    <source>
        <dbReference type="EMBL" id="KZB95753.1"/>
    </source>
</evidence>
<keyword evidence="4" id="KW-0804">Transcription</keyword>
<reference evidence="6" key="1">
    <citation type="submission" date="2016-03" db="EMBL/GenBank/DDBJ databases">
        <title>Sphingomonas melonis TY, whole genome shotgun sequencing.</title>
        <authorList>
            <person name="Wang H."/>
            <person name="Zhu P."/>
        </authorList>
    </citation>
    <scope>NUCLEOTIDE SEQUENCE [LARGE SCALE GENOMIC DNA]</scope>
    <source>
        <strain evidence="6">TY</strain>
    </source>
</reference>
<comment type="caution">
    <text evidence="6">The sequence shown here is derived from an EMBL/GenBank/DDBJ whole genome shotgun (WGS) entry which is preliminary data.</text>
</comment>
<dbReference type="AlphaFoldDB" id="A0A175Y531"/>
<dbReference type="InterPro" id="IPR041490">
    <property type="entry name" value="KstR2_TetR_C"/>
</dbReference>
<dbReference type="GO" id="GO:0000976">
    <property type="term" value="F:transcription cis-regulatory region binding"/>
    <property type="evidence" value="ECO:0007669"/>
    <property type="project" value="TreeGrafter"/>
</dbReference>
<dbReference type="GO" id="GO:0003700">
    <property type="term" value="F:DNA-binding transcription factor activity"/>
    <property type="evidence" value="ECO:0007669"/>
    <property type="project" value="TreeGrafter"/>
</dbReference>
<gene>
    <name evidence="6" type="ORF">AVM11_16270</name>
</gene>
<evidence type="ECO:0000256" key="3">
    <source>
        <dbReference type="ARBA" id="ARBA00023125"/>
    </source>
</evidence>
<dbReference type="EMBL" id="LQCK02000011">
    <property type="protein sequence ID" value="KZB95753.1"/>
    <property type="molecule type" value="Genomic_DNA"/>
</dbReference>
<dbReference type="OrthoDB" id="9779746at2"/>
<dbReference type="STRING" id="621456.BJP26_18760"/>
<dbReference type="Pfam" id="PF00440">
    <property type="entry name" value="TetR_N"/>
    <property type="match status" value="1"/>
</dbReference>
<dbReference type="Pfam" id="PF17932">
    <property type="entry name" value="TetR_C_24"/>
    <property type="match status" value="1"/>
</dbReference>
<dbReference type="KEGG" id="smy:BJP26_18760"/>
<proteinExistence type="predicted"/>
<dbReference type="PANTHER" id="PTHR30055:SF175">
    <property type="entry name" value="HTH-TYPE TRANSCRIPTIONAL REPRESSOR KSTR2"/>
    <property type="match status" value="1"/>
</dbReference>
<name>A0A175Y531_9SPHN</name>
<dbReference type="InterPro" id="IPR001647">
    <property type="entry name" value="HTH_TetR"/>
</dbReference>
<sequence>MDDKNQDKPVKQSGIGRRRSAARTDSSATYQAKRKEIAEAAVRVFNRLGFKQASIAAVAEEMGVDRASLYYYISSKEELFDEVVRTVVERNCAMAKQIESSDLAPRRKLRDLIVMLMTSYGDHYPLFYIYIRENLSHVSDARSQWSKDMREVNRLTTQSMIAIIEQGYADGSLRNLGPAQIVAFGIFGVIGWTHRWFRPGESDASAQEIGRTYAEMILSGLENPYD</sequence>
<keyword evidence="2" id="KW-0805">Transcription regulation</keyword>
<accession>A0A175Y531</accession>